<dbReference type="RefSeq" id="WP_007005652.1">
    <property type="nucleotide sequence ID" value="NZ_GG770784.1"/>
</dbReference>
<dbReference type="PROSITE" id="PS00687">
    <property type="entry name" value="ALDEHYDE_DEHYDR_GLU"/>
    <property type="match status" value="1"/>
</dbReference>
<dbReference type="InterPro" id="IPR016163">
    <property type="entry name" value="Ald_DH_C"/>
</dbReference>
<dbReference type="InterPro" id="IPR015590">
    <property type="entry name" value="Aldehyde_DH_dom"/>
</dbReference>
<dbReference type="HOGENOM" id="CLU_005391_0_2_5"/>
<proteinExistence type="inferred from homology"/>
<comment type="similarity">
    <text evidence="1 4">Belongs to the aldehyde dehydrogenase family.</text>
</comment>
<comment type="caution">
    <text evidence="6">The sequence shown here is derived from an EMBL/GenBank/DDBJ whole genome shotgun (WGS) entry which is preliminary data.</text>
</comment>
<dbReference type="AlphaFoldDB" id="D5RG19"/>
<gene>
    <name evidence="6" type="primary">aldH1A2</name>
    <name evidence="6" type="ORF">HMPREF0731_0028</name>
</gene>
<keyword evidence="7" id="KW-1185">Reference proteome</keyword>
<dbReference type="SUPFAM" id="SSF53720">
    <property type="entry name" value="ALDH-like"/>
    <property type="match status" value="1"/>
</dbReference>
<evidence type="ECO:0000256" key="4">
    <source>
        <dbReference type="RuleBase" id="RU003345"/>
    </source>
</evidence>
<evidence type="ECO:0000256" key="3">
    <source>
        <dbReference type="PROSITE-ProRule" id="PRU10007"/>
    </source>
</evidence>
<dbReference type="Gene3D" id="3.40.605.10">
    <property type="entry name" value="Aldehyde Dehydrogenase, Chain A, domain 1"/>
    <property type="match status" value="1"/>
</dbReference>
<evidence type="ECO:0000259" key="5">
    <source>
        <dbReference type="Pfam" id="PF00171"/>
    </source>
</evidence>
<dbReference type="Proteomes" id="UP000005324">
    <property type="component" value="Unassembled WGS sequence"/>
</dbReference>
<keyword evidence="2 4" id="KW-0560">Oxidoreductase</keyword>
<dbReference type="Gene3D" id="3.40.309.10">
    <property type="entry name" value="Aldehyde Dehydrogenase, Chain A, domain 2"/>
    <property type="match status" value="1"/>
</dbReference>
<accession>D5RG19</accession>
<dbReference type="InterPro" id="IPR016161">
    <property type="entry name" value="Ald_DH/histidinol_DH"/>
</dbReference>
<dbReference type="InterPro" id="IPR029510">
    <property type="entry name" value="Ald_DH_CS_GLU"/>
</dbReference>
<protein>
    <submittedName>
        <fullName evidence="6">Aldehyde dehydrogenase (NAD) family protein</fullName>
        <ecNumber evidence="6">1.2.1.-</ecNumber>
    </submittedName>
</protein>
<dbReference type="EC" id="1.2.1.-" evidence="6"/>
<evidence type="ECO:0000313" key="7">
    <source>
        <dbReference type="Proteomes" id="UP000005324"/>
    </source>
</evidence>
<sequence length="505" mass="52044">MTTPTLHELIARLLPGGAVGSWVGGEILPGTGEALELVNPATGEVFLSYADAGAPVVEAAMQAARAGQRAWLALTASARGRAIWAVGQAVRAAAEDLAALESLSAGKPIRDTRVEVAKVAEMFEYYAGWADKLHGEVIPVPTSHLNYTRPEPYGTVVQITPWNAPIFTAGWQIAPAICAGNAVVLKPSELTPLTSLALGVLAEQAGLPRGLVNVLAGAGATTGAAAVGDAETRLVVFVGSAATGAAIAAQAARNIVPCILELGGKSANIVFDDADLDRAVLGAQAAIFSGAGQSCVAGSRLLVQEALRPRLLERLAEAARRIPVGAPQDPATQIGPINNRRQWERIDGLVRAAVGQGAVLAAGGACPEALRGTGGFYYAPTIVDGVGPQAEIAQEEVFGPVVTALSFREEDEAIALANATPYGLAGAVWTRDVGRAHRVAAAVRAGTFWINGYKTISVMSPFGGFGRSGFGRSSGREALLSYTQSKSVWVETAANPPSGFGYSPE</sequence>
<name>D5RG19_9PROT</name>
<feature type="domain" description="Aldehyde dehydrogenase" evidence="5">
    <location>
        <begin position="31"/>
        <end position="488"/>
    </location>
</feature>
<dbReference type="OrthoDB" id="9772584at2"/>
<dbReference type="GO" id="GO:0016620">
    <property type="term" value="F:oxidoreductase activity, acting on the aldehyde or oxo group of donors, NAD or NADP as acceptor"/>
    <property type="evidence" value="ECO:0007669"/>
    <property type="project" value="InterPro"/>
</dbReference>
<dbReference type="FunFam" id="3.40.309.10:FF:000012">
    <property type="entry name" value="Betaine aldehyde dehydrogenase"/>
    <property type="match status" value="1"/>
</dbReference>
<dbReference type="PANTHER" id="PTHR11699">
    <property type="entry name" value="ALDEHYDE DEHYDROGENASE-RELATED"/>
    <property type="match status" value="1"/>
</dbReference>
<feature type="active site" evidence="3">
    <location>
        <position position="261"/>
    </location>
</feature>
<evidence type="ECO:0000313" key="6">
    <source>
        <dbReference type="EMBL" id="EFH13749.1"/>
    </source>
</evidence>
<dbReference type="Pfam" id="PF00171">
    <property type="entry name" value="Aldedh"/>
    <property type="match status" value="1"/>
</dbReference>
<reference evidence="6 7" key="1">
    <citation type="submission" date="2010-04" db="EMBL/GenBank/DDBJ databases">
        <authorList>
            <person name="Qin X."/>
            <person name="Bachman B."/>
            <person name="Battles P."/>
            <person name="Bell A."/>
            <person name="Bess C."/>
            <person name="Bickham C."/>
            <person name="Chaboub L."/>
            <person name="Chen D."/>
            <person name="Coyle M."/>
            <person name="Deiros D.R."/>
            <person name="Dinh H."/>
            <person name="Forbes L."/>
            <person name="Fowler G."/>
            <person name="Francisco L."/>
            <person name="Fu Q."/>
            <person name="Gubbala S."/>
            <person name="Hale W."/>
            <person name="Han Y."/>
            <person name="Hemphill L."/>
            <person name="Highlander S.K."/>
            <person name="Hirani K."/>
            <person name="Hogues M."/>
            <person name="Jackson L."/>
            <person name="Jakkamsetti A."/>
            <person name="Javaid M."/>
            <person name="Jiang H."/>
            <person name="Korchina V."/>
            <person name="Kovar C."/>
            <person name="Lara F."/>
            <person name="Lee S."/>
            <person name="Mata R."/>
            <person name="Mathew T."/>
            <person name="Moen C."/>
            <person name="Morales K."/>
            <person name="Munidasa M."/>
            <person name="Nazareth L."/>
            <person name="Ngo R."/>
            <person name="Nguyen L."/>
            <person name="Okwuonu G."/>
            <person name="Ongeri F."/>
            <person name="Patil S."/>
            <person name="Petrosino J."/>
            <person name="Pham C."/>
            <person name="Pham P."/>
            <person name="Pu L.-L."/>
            <person name="Puazo M."/>
            <person name="Raj R."/>
            <person name="Reid J."/>
            <person name="Rouhana J."/>
            <person name="Saada N."/>
            <person name="Shang Y."/>
            <person name="Simmons D."/>
            <person name="Thornton R."/>
            <person name="Warren J."/>
            <person name="Weissenberger G."/>
            <person name="Zhang J."/>
            <person name="Zhang L."/>
            <person name="Zhou C."/>
            <person name="Zhu D."/>
            <person name="Muzny D."/>
            <person name="Worley K."/>
            <person name="Gibbs R."/>
        </authorList>
    </citation>
    <scope>NUCLEOTIDE SEQUENCE [LARGE SCALE GENOMIC DNA]</scope>
    <source>
        <strain evidence="6 7">ATCC 49957</strain>
    </source>
</reference>
<evidence type="ECO:0000256" key="2">
    <source>
        <dbReference type="ARBA" id="ARBA00023002"/>
    </source>
</evidence>
<organism evidence="6 7">
    <name type="scientific">Pseudoroseomonas cervicalis ATCC 49957</name>
    <dbReference type="NCBI Taxonomy" id="525371"/>
    <lineage>
        <taxon>Bacteria</taxon>
        <taxon>Pseudomonadati</taxon>
        <taxon>Pseudomonadota</taxon>
        <taxon>Alphaproteobacteria</taxon>
        <taxon>Acetobacterales</taxon>
        <taxon>Roseomonadaceae</taxon>
        <taxon>Roseomonas</taxon>
    </lineage>
</organism>
<dbReference type="FunFam" id="3.40.605.10:FF:000007">
    <property type="entry name" value="NAD/NADP-dependent betaine aldehyde dehydrogenase"/>
    <property type="match status" value="1"/>
</dbReference>
<evidence type="ECO:0000256" key="1">
    <source>
        <dbReference type="ARBA" id="ARBA00009986"/>
    </source>
</evidence>
<dbReference type="InterPro" id="IPR016162">
    <property type="entry name" value="Ald_DH_N"/>
</dbReference>
<dbReference type="EMBL" id="ADVL01000011">
    <property type="protein sequence ID" value="EFH13749.1"/>
    <property type="molecule type" value="Genomic_DNA"/>
</dbReference>